<dbReference type="OrthoDB" id="953239at2"/>
<sequence length="131" mass="15250">MRKDIIIPEVKDVYIAAVQEMHEEFKTLDWNAYIINDGLEPLEMVLLTVQGYNDKQMTTHTRHTIKVLPAKGFAKIEFMQEDIFKLDNFYSVTYFLDNKMYEKRFEFPAHTIKAESAVALPVMDKDGVLAV</sequence>
<accession>A0A0A2GUV7</accession>
<protein>
    <submittedName>
        <fullName evidence="1">Phenylalanyl-tRNA synthetase subunit alpha</fullName>
    </submittedName>
</protein>
<keyword evidence="1" id="KW-0436">Ligase</keyword>
<dbReference type="Proteomes" id="UP000030140">
    <property type="component" value="Unassembled WGS sequence"/>
</dbReference>
<dbReference type="PATRIC" id="fig|1300343.5.peg.784"/>
<comment type="caution">
    <text evidence="1">The sequence shown here is derived from an EMBL/GenBank/DDBJ whole genome shotgun (WGS) entry which is preliminary data.</text>
</comment>
<proteinExistence type="predicted"/>
<gene>
    <name evidence="1" type="ORF">NV36_09505</name>
</gene>
<keyword evidence="2" id="KW-1185">Reference proteome</keyword>
<evidence type="ECO:0000313" key="1">
    <source>
        <dbReference type="EMBL" id="KGO07049.1"/>
    </source>
</evidence>
<evidence type="ECO:0000313" key="2">
    <source>
        <dbReference type="Proteomes" id="UP000030140"/>
    </source>
</evidence>
<reference evidence="1 2" key="1">
    <citation type="submission" date="2014-10" db="EMBL/GenBank/DDBJ databases">
        <title>Draft genome sequence of the proteorhodopsin-containing marine bacterium Dokdonia donghaensis.</title>
        <authorList>
            <person name="Gomez-Consarnau L."/>
            <person name="Gonzalez J.M."/>
            <person name="Riedel T."/>
            <person name="Jaenicke S."/>
            <person name="Wagner-Doebler I."/>
            <person name="Fuhrman J.A."/>
        </authorList>
    </citation>
    <scope>NUCLEOTIDE SEQUENCE [LARGE SCALE GENOMIC DNA]</scope>
    <source>
        <strain evidence="1 2">DSW-1</strain>
    </source>
</reference>
<dbReference type="EMBL" id="JSAQ01000001">
    <property type="protein sequence ID" value="KGO07049.1"/>
    <property type="molecule type" value="Genomic_DNA"/>
</dbReference>
<name>A0A0A2GUV7_9FLAO</name>
<dbReference type="RefSeq" id="WP_035326531.1">
    <property type="nucleotide sequence ID" value="NZ_CP015125.1"/>
</dbReference>
<organism evidence="1 2">
    <name type="scientific">Dokdonia donghaensis DSW-1</name>
    <dbReference type="NCBI Taxonomy" id="1300343"/>
    <lineage>
        <taxon>Bacteria</taxon>
        <taxon>Pseudomonadati</taxon>
        <taxon>Bacteroidota</taxon>
        <taxon>Flavobacteriia</taxon>
        <taxon>Flavobacteriales</taxon>
        <taxon>Flavobacteriaceae</taxon>
        <taxon>Dokdonia</taxon>
    </lineage>
</organism>
<dbReference type="KEGG" id="ddo:I597_0773"/>
<dbReference type="GO" id="GO:0004812">
    <property type="term" value="F:aminoacyl-tRNA ligase activity"/>
    <property type="evidence" value="ECO:0007669"/>
    <property type="project" value="UniProtKB-KW"/>
</dbReference>
<keyword evidence="1" id="KW-0030">Aminoacyl-tRNA synthetase</keyword>
<dbReference type="AlphaFoldDB" id="A0A0A2GUV7"/>